<dbReference type="Proteomes" id="UP000887577">
    <property type="component" value="Unplaced"/>
</dbReference>
<dbReference type="WBParaSite" id="PSU_v2.g4845.t1">
    <property type="protein sequence ID" value="PSU_v2.g4845.t1"/>
    <property type="gene ID" value="PSU_v2.g4845"/>
</dbReference>
<evidence type="ECO:0000313" key="1">
    <source>
        <dbReference type="Proteomes" id="UP000887577"/>
    </source>
</evidence>
<name>A0A914YXL6_9BILA</name>
<protein>
    <submittedName>
        <fullName evidence="2">MULE transposase domain-containing protein</fullName>
    </submittedName>
</protein>
<dbReference type="AlphaFoldDB" id="A0A914YXL6"/>
<reference evidence="2" key="1">
    <citation type="submission" date="2022-11" db="UniProtKB">
        <authorList>
            <consortium name="WormBaseParasite"/>
        </authorList>
    </citation>
    <scope>IDENTIFICATION</scope>
</reference>
<organism evidence="1 2">
    <name type="scientific">Panagrolaimus superbus</name>
    <dbReference type="NCBI Taxonomy" id="310955"/>
    <lineage>
        <taxon>Eukaryota</taxon>
        <taxon>Metazoa</taxon>
        <taxon>Ecdysozoa</taxon>
        <taxon>Nematoda</taxon>
        <taxon>Chromadorea</taxon>
        <taxon>Rhabditida</taxon>
        <taxon>Tylenchina</taxon>
        <taxon>Panagrolaimomorpha</taxon>
        <taxon>Panagrolaimoidea</taxon>
        <taxon>Panagrolaimidae</taxon>
        <taxon>Panagrolaimus</taxon>
    </lineage>
</organism>
<accession>A0A914YXL6</accession>
<proteinExistence type="predicted"/>
<keyword evidence="1" id="KW-1185">Reference proteome</keyword>
<sequence length="176" mass="20958">MVEMLSVMKSYEGVMVLYYDPTYNIGDYYVSCLTWYHPFFNKYEIIAMHVHTTRHGELHKDFIEAVGRKFGLSSLTRIFLIITDMEFNFKNLWANLRHLYCSLHLNRNLKKKLAELLLDEYALCDLNVTFIELKTVQTYAEFDKKLKKEVEEHVAIFATDPEIIEVFMKYCTKKQI</sequence>
<evidence type="ECO:0000313" key="2">
    <source>
        <dbReference type="WBParaSite" id="PSU_v2.g4845.t1"/>
    </source>
</evidence>